<gene>
    <name evidence="1" type="ORF">LCGC14_3128960</name>
</gene>
<sequence length="81" mass="9027">MVVLMNNKQRKGRKILFIATSVLLLSVVGMFGFNDNNDAYAKKPQTVVEWSNGFPSGEHANLNIHGKKLDPFFNCDNSVEA</sequence>
<name>A0A0F8W0B4_9ZZZZ</name>
<dbReference type="EMBL" id="LAZR01068222">
    <property type="protein sequence ID" value="KKK50043.1"/>
    <property type="molecule type" value="Genomic_DNA"/>
</dbReference>
<evidence type="ECO:0000313" key="1">
    <source>
        <dbReference type="EMBL" id="KKK50043.1"/>
    </source>
</evidence>
<accession>A0A0F8W0B4</accession>
<dbReference type="AlphaFoldDB" id="A0A0F8W0B4"/>
<organism evidence="1">
    <name type="scientific">marine sediment metagenome</name>
    <dbReference type="NCBI Taxonomy" id="412755"/>
    <lineage>
        <taxon>unclassified sequences</taxon>
        <taxon>metagenomes</taxon>
        <taxon>ecological metagenomes</taxon>
    </lineage>
</organism>
<protein>
    <submittedName>
        <fullName evidence="1">Uncharacterized protein</fullName>
    </submittedName>
</protein>
<comment type="caution">
    <text evidence="1">The sequence shown here is derived from an EMBL/GenBank/DDBJ whole genome shotgun (WGS) entry which is preliminary data.</text>
</comment>
<proteinExistence type="predicted"/>
<reference evidence="1" key="1">
    <citation type="journal article" date="2015" name="Nature">
        <title>Complex archaea that bridge the gap between prokaryotes and eukaryotes.</title>
        <authorList>
            <person name="Spang A."/>
            <person name="Saw J.H."/>
            <person name="Jorgensen S.L."/>
            <person name="Zaremba-Niedzwiedzka K."/>
            <person name="Martijn J."/>
            <person name="Lind A.E."/>
            <person name="van Eijk R."/>
            <person name="Schleper C."/>
            <person name="Guy L."/>
            <person name="Ettema T.J."/>
        </authorList>
    </citation>
    <scope>NUCLEOTIDE SEQUENCE</scope>
</reference>
<feature type="non-terminal residue" evidence="1">
    <location>
        <position position="81"/>
    </location>
</feature>